<keyword evidence="4 6" id="KW-1133">Transmembrane helix</keyword>
<organism evidence="8">
    <name type="scientific">Caenorhabditis brenneri</name>
    <name type="common">Nematode worm</name>
    <dbReference type="NCBI Taxonomy" id="135651"/>
    <lineage>
        <taxon>Eukaryota</taxon>
        <taxon>Metazoa</taxon>
        <taxon>Ecdysozoa</taxon>
        <taxon>Nematoda</taxon>
        <taxon>Chromadorea</taxon>
        <taxon>Rhabditida</taxon>
        <taxon>Rhabditina</taxon>
        <taxon>Rhabditomorpha</taxon>
        <taxon>Rhabditoidea</taxon>
        <taxon>Rhabditidae</taxon>
        <taxon>Peloderinae</taxon>
        <taxon>Caenorhabditis</taxon>
    </lineage>
</organism>
<dbReference type="OMA" id="FMHIQFL"/>
<dbReference type="InParanoid" id="G0MT38"/>
<comment type="similarity">
    <text evidence="2 6">Belongs to the nematode receptor-like protein srg family.</text>
</comment>
<evidence type="ECO:0000256" key="3">
    <source>
        <dbReference type="ARBA" id="ARBA00022692"/>
    </source>
</evidence>
<protein>
    <recommendedName>
        <fullName evidence="6">Serpentine receptor class gamma</fullName>
    </recommendedName>
</protein>
<gene>
    <name evidence="7" type="ORF">CAEBREN_04901</name>
</gene>
<dbReference type="eggNOG" id="ENOG502RVN2">
    <property type="taxonomic scope" value="Eukaryota"/>
</dbReference>
<dbReference type="SUPFAM" id="SSF81321">
    <property type="entry name" value="Family A G protein-coupled receptor-like"/>
    <property type="match status" value="1"/>
</dbReference>
<feature type="transmembrane region" description="Helical" evidence="6">
    <location>
        <begin position="234"/>
        <end position="254"/>
    </location>
</feature>
<dbReference type="Proteomes" id="UP000008068">
    <property type="component" value="Unassembled WGS sequence"/>
</dbReference>
<dbReference type="EMBL" id="GL379811">
    <property type="protein sequence ID" value="EGT43798.1"/>
    <property type="molecule type" value="Genomic_DNA"/>
</dbReference>
<name>G0MT38_CAEBE</name>
<dbReference type="AlphaFoldDB" id="G0MT38"/>
<dbReference type="GO" id="GO:0004888">
    <property type="term" value="F:transmembrane signaling receptor activity"/>
    <property type="evidence" value="ECO:0007669"/>
    <property type="project" value="InterPro"/>
</dbReference>
<reference evidence="8" key="1">
    <citation type="submission" date="2011-07" db="EMBL/GenBank/DDBJ databases">
        <authorList>
            <consortium name="Caenorhabditis brenneri Sequencing and Analysis Consortium"/>
            <person name="Wilson R.K."/>
        </authorList>
    </citation>
    <scope>NUCLEOTIDE SEQUENCE [LARGE SCALE GENOMIC DNA]</scope>
    <source>
        <strain evidence="8">PB2801</strain>
    </source>
</reference>
<evidence type="ECO:0000313" key="8">
    <source>
        <dbReference type="Proteomes" id="UP000008068"/>
    </source>
</evidence>
<dbReference type="HOGENOM" id="CLU_076972_0_0_1"/>
<evidence type="ECO:0000313" key="7">
    <source>
        <dbReference type="EMBL" id="EGT43798.1"/>
    </source>
</evidence>
<feature type="transmembrane region" description="Helical" evidence="6">
    <location>
        <begin position="274"/>
        <end position="294"/>
    </location>
</feature>
<dbReference type="PANTHER" id="PTHR31114:SF3">
    <property type="entry name" value="SERPENTINE RECEPTOR CLASS GAMMA-RELATED"/>
    <property type="match status" value="1"/>
</dbReference>
<dbReference type="Pfam" id="PF02118">
    <property type="entry name" value="Srg"/>
    <property type="match status" value="1"/>
</dbReference>
<keyword evidence="8" id="KW-1185">Reference proteome</keyword>
<dbReference type="FunCoup" id="G0MT38">
    <property type="interactions" value="6"/>
</dbReference>
<feature type="transmembrane region" description="Helical" evidence="6">
    <location>
        <begin position="62"/>
        <end position="84"/>
    </location>
</feature>
<feature type="transmembrane region" description="Helical" evidence="6">
    <location>
        <begin position="142"/>
        <end position="164"/>
    </location>
</feature>
<dbReference type="GO" id="GO:0007606">
    <property type="term" value="P:sensory perception of chemical stimulus"/>
    <property type="evidence" value="ECO:0007669"/>
    <property type="project" value="UniProtKB-UniRule"/>
</dbReference>
<dbReference type="OrthoDB" id="5847711at2759"/>
<evidence type="ECO:0000256" key="5">
    <source>
        <dbReference type="ARBA" id="ARBA00023136"/>
    </source>
</evidence>
<evidence type="ECO:0000256" key="4">
    <source>
        <dbReference type="ARBA" id="ARBA00022989"/>
    </source>
</evidence>
<keyword evidence="5 6" id="KW-0472">Membrane</keyword>
<dbReference type="InterPro" id="IPR000609">
    <property type="entry name" value="7TM_GPCR_serpentine_rcpt_Srg"/>
</dbReference>
<evidence type="ECO:0000256" key="2">
    <source>
        <dbReference type="ARBA" id="ARBA00005692"/>
    </source>
</evidence>
<proteinExistence type="inferred from homology"/>
<dbReference type="GO" id="GO:0016020">
    <property type="term" value="C:membrane"/>
    <property type="evidence" value="ECO:0007669"/>
    <property type="project" value="UniProtKB-SubCell"/>
</dbReference>
<feature type="transmembrane region" description="Helical" evidence="6">
    <location>
        <begin position="191"/>
        <end position="213"/>
    </location>
</feature>
<keyword evidence="3 6" id="KW-0812">Transmembrane</keyword>
<dbReference type="PANTHER" id="PTHR31114">
    <property type="entry name" value="SERPENTINE RECEPTOR CLASS GAMMA"/>
    <property type="match status" value="1"/>
</dbReference>
<comment type="subcellular location">
    <subcellularLocation>
        <location evidence="1">Membrane</location>
        <topology evidence="1">Multi-pass membrane protein</topology>
    </subcellularLocation>
</comment>
<dbReference type="InterPro" id="IPR052880">
    <property type="entry name" value="NRL-Serpentine_Class_Gamma"/>
</dbReference>
<feature type="transmembrane region" description="Helical" evidence="6">
    <location>
        <begin position="29"/>
        <end position="50"/>
    </location>
</feature>
<evidence type="ECO:0000256" key="6">
    <source>
        <dbReference type="RuleBase" id="RU280813"/>
    </source>
</evidence>
<accession>G0MT38</accession>
<evidence type="ECO:0000256" key="1">
    <source>
        <dbReference type="ARBA" id="ARBA00004141"/>
    </source>
</evidence>
<sequence length="324" mass="36997">MSLPPNTISMEAVVADSTVETLAMIQLSYGIPSFILMNLFLFLMGCSKIYSNSFYRLVQLDLLTNILLYFNTWLGIRIEMHPFFVPFLKSIEKTLPGFLNWSKYGTWWFMHIQFLSAAALSVHRISSIFFPARYERFWSKYYVLFGIGFFIYSFLPTLFWFGFISEVSIVNGTLLKKRNQATAVKAGNVTAVFSVAYFIIIFTLGLITSLLVSKKIKSITSLGSTSYEMVARKLTKIALTYCFVYTGILMWTVITALNSSLDFLPGFIMNINQNLLVFSSDLMTLSLPYILMIYDTNVRKHVLRQSAPQTLTNNFGFTSFQVSN</sequence>
<feature type="transmembrane region" description="Helical" evidence="6">
    <location>
        <begin position="104"/>
        <end position="122"/>
    </location>
</feature>